<accession>A0A0F9UUN2</accession>
<proteinExistence type="predicted"/>
<organism evidence="1">
    <name type="scientific">marine sediment metagenome</name>
    <dbReference type="NCBI Taxonomy" id="412755"/>
    <lineage>
        <taxon>unclassified sequences</taxon>
        <taxon>metagenomes</taxon>
        <taxon>ecological metagenomes</taxon>
    </lineage>
</organism>
<dbReference type="EMBL" id="LAZR01000541">
    <property type="protein sequence ID" value="KKN64881.1"/>
    <property type="molecule type" value="Genomic_DNA"/>
</dbReference>
<evidence type="ECO:0000313" key="1">
    <source>
        <dbReference type="EMBL" id="KKN64881.1"/>
    </source>
</evidence>
<name>A0A0F9UUN2_9ZZZZ</name>
<comment type="caution">
    <text evidence="1">The sequence shown here is derived from an EMBL/GenBank/DDBJ whole genome shotgun (WGS) entry which is preliminary data.</text>
</comment>
<reference evidence="1" key="1">
    <citation type="journal article" date="2015" name="Nature">
        <title>Complex archaea that bridge the gap between prokaryotes and eukaryotes.</title>
        <authorList>
            <person name="Spang A."/>
            <person name="Saw J.H."/>
            <person name="Jorgensen S.L."/>
            <person name="Zaremba-Niedzwiedzka K."/>
            <person name="Martijn J."/>
            <person name="Lind A.E."/>
            <person name="van Eijk R."/>
            <person name="Schleper C."/>
            <person name="Guy L."/>
            <person name="Ettema T.J."/>
        </authorList>
    </citation>
    <scope>NUCLEOTIDE SEQUENCE</scope>
</reference>
<protein>
    <submittedName>
        <fullName evidence="1">Uncharacterized protein</fullName>
    </submittedName>
</protein>
<dbReference type="AlphaFoldDB" id="A0A0F9UUN2"/>
<gene>
    <name evidence="1" type="ORF">LCGC14_0487150</name>
</gene>
<sequence>MLLNKKEVRRRILAKVKRNRLGWECTRVSETIILQLEARLDGILDRAVHAHPSTGKTFKQLL</sequence>